<evidence type="ECO:0000256" key="1">
    <source>
        <dbReference type="SAM" id="MobiDB-lite"/>
    </source>
</evidence>
<gene>
    <name evidence="2" type="ORF">B296_00010371</name>
</gene>
<evidence type="ECO:0000313" key="3">
    <source>
        <dbReference type="Proteomes" id="UP000287651"/>
    </source>
</evidence>
<dbReference type="Proteomes" id="UP000287651">
    <property type="component" value="Unassembled WGS sequence"/>
</dbReference>
<protein>
    <submittedName>
        <fullName evidence="2">Uncharacterized protein</fullName>
    </submittedName>
</protein>
<proteinExistence type="predicted"/>
<dbReference type="AlphaFoldDB" id="A0A426ZWZ2"/>
<organism evidence="2 3">
    <name type="scientific">Ensete ventricosum</name>
    <name type="common">Abyssinian banana</name>
    <name type="synonym">Musa ensete</name>
    <dbReference type="NCBI Taxonomy" id="4639"/>
    <lineage>
        <taxon>Eukaryota</taxon>
        <taxon>Viridiplantae</taxon>
        <taxon>Streptophyta</taxon>
        <taxon>Embryophyta</taxon>
        <taxon>Tracheophyta</taxon>
        <taxon>Spermatophyta</taxon>
        <taxon>Magnoliopsida</taxon>
        <taxon>Liliopsida</taxon>
        <taxon>Zingiberales</taxon>
        <taxon>Musaceae</taxon>
        <taxon>Ensete</taxon>
    </lineage>
</organism>
<sequence>MECLGRANSAAISVHFDQWRFRRRKVVASGKQLMRRQRRRSLALLRVRASGGGVDSCVATGIDEFADEDFIKAGGSERLFVQMQERKPMEKQSKIAEKLVGTEGPLELLENESPLELVETESPLDLVGTESPLESVGTKSPLEAGQDLKPVGTARD</sequence>
<dbReference type="EMBL" id="AMZH03004679">
    <property type="protein sequence ID" value="RRT68488.1"/>
    <property type="molecule type" value="Genomic_DNA"/>
</dbReference>
<name>A0A426ZWZ2_ENSVE</name>
<reference evidence="2 3" key="1">
    <citation type="journal article" date="2014" name="Agronomy (Basel)">
        <title>A Draft Genome Sequence for Ensete ventricosum, the Drought-Tolerant Tree Against Hunger.</title>
        <authorList>
            <person name="Harrison J."/>
            <person name="Moore K.A."/>
            <person name="Paszkiewicz K."/>
            <person name="Jones T."/>
            <person name="Grant M."/>
            <person name="Ambacheew D."/>
            <person name="Muzemil S."/>
            <person name="Studholme D.J."/>
        </authorList>
    </citation>
    <scope>NUCLEOTIDE SEQUENCE [LARGE SCALE GENOMIC DNA]</scope>
</reference>
<accession>A0A426ZWZ2</accession>
<comment type="caution">
    <text evidence="2">The sequence shown here is derived from an EMBL/GenBank/DDBJ whole genome shotgun (WGS) entry which is preliminary data.</text>
</comment>
<feature type="region of interest" description="Disordered" evidence="1">
    <location>
        <begin position="119"/>
        <end position="156"/>
    </location>
</feature>
<evidence type="ECO:0000313" key="2">
    <source>
        <dbReference type="EMBL" id="RRT68488.1"/>
    </source>
</evidence>